<dbReference type="Proteomes" id="UP000035062">
    <property type="component" value="Unassembled WGS sequence"/>
</dbReference>
<dbReference type="STRING" id="1195246.AGRI_02725"/>
<evidence type="ECO:0000313" key="3">
    <source>
        <dbReference type="Proteomes" id="UP000035062"/>
    </source>
</evidence>
<dbReference type="Pfam" id="PF11949">
    <property type="entry name" value="DUF3466"/>
    <property type="match status" value="1"/>
</dbReference>
<evidence type="ECO:0008006" key="4">
    <source>
        <dbReference type="Google" id="ProtNLM"/>
    </source>
</evidence>
<feature type="signal peptide" evidence="1">
    <location>
        <begin position="1"/>
        <end position="21"/>
    </location>
</feature>
<feature type="chain" id="PRO_5003715176" description="DUF3466 family protein" evidence="1">
    <location>
        <begin position="22"/>
        <end position="608"/>
    </location>
</feature>
<dbReference type="InterPro" id="IPR022562">
    <property type="entry name" value="DUF3466"/>
</dbReference>
<proteinExistence type="predicted"/>
<comment type="caution">
    <text evidence="2">The sequence shown here is derived from an EMBL/GenBank/DDBJ whole genome shotgun (WGS) entry which is preliminary data.</text>
</comment>
<keyword evidence="1" id="KW-0732">Signal</keyword>
<name>I8U9W3_9ALTE</name>
<sequence>MKLSPISLAVLPLLTMLSAQAAVYQIVELDTNNKVRATSGAAATLQGAVVTNGSTFLDITLDLDTLDFESETIKSLLTEEQLENAKNGNIDAAVTNILVSYLANNPSVRNQPIGVSRIFNQSQNGLVAPLVVRDLNGSRTNTEFAYAVNNSGQIAAIATAPAAKLNFTPVPEPVEEDDEEEAEEPEIPVIPQPYTAWVPEPGYMLGYVLDGANRIVLPPAYTDLGGGMSAAQDINNNGQVVGFTSAGVTDAIKTSINGICTGNSQPLQYCQNLAMSSRGISLSTLIGQIRLYQTVDSLPQGYDERGALWQLNTDGSASLVKTYGFLGDKATGQLAPNSEEYPTPTYYSRANAINDAGIAVGHSLYSDKDRIVSFFDNFGFEYRRIYTAPHATVYQGDDVKPIVDPAEWLASVAVDINNQDLVAGYAYKNINSAVRAKLFTYDLAANELTFVDGFFNSSGTEPRAMNNQGQIVGRAEVIIGGTVDRRLHGFLYDSQSGTFSDLNDLVACDAPYTLVDATAINDNGEIMATALVRRPLLDATGQQQTAEDGSVVLQEQATAVKLRPIANGQPANCDGEDTRYERKSGSFQPVWLLLLAMFPLFRRRFAKG</sequence>
<dbReference type="AlphaFoldDB" id="I8U9W3"/>
<reference evidence="2 3" key="1">
    <citation type="journal article" date="2012" name="J. Bacteriol.">
        <title>Genome Sequence of Pectin-Degrading Alishewanella agri, Isolated from Landfill Soil.</title>
        <authorList>
            <person name="Kim J."/>
            <person name="Jung J."/>
            <person name="Sung J.S."/>
            <person name="Chun J."/>
            <person name="Park W."/>
        </authorList>
    </citation>
    <scope>NUCLEOTIDE SEQUENCE [LARGE SCALE GENOMIC DNA]</scope>
    <source>
        <strain evidence="2 3">BL06</strain>
    </source>
</reference>
<gene>
    <name evidence="2" type="ORF">AGRI_02725</name>
</gene>
<dbReference type="EMBL" id="AKKU01000006">
    <property type="protein sequence ID" value="EIW90061.1"/>
    <property type="molecule type" value="Genomic_DNA"/>
</dbReference>
<organism evidence="2 3">
    <name type="scientific">Alishewanella agri BL06</name>
    <dbReference type="NCBI Taxonomy" id="1195246"/>
    <lineage>
        <taxon>Bacteria</taxon>
        <taxon>Pseudomonadati</taxon>
        <taxon>Pseudomonadota</taxon>
        <taxon>Gammaproteobacteria</taxon>
        <taxon>Alteromonadales</taxon>
        <taxon>Alteromonadaceae</taxon>
        <taxon>Alishewanella</taxon>
    </lineage>
</organism>
<accession>I8U9W3</accession>
<dbReference type="eggNOG" id="COG5563">
    <property type="taxonomic scope" value="Bacteria"/>
</dbReference>
<evidence type="ECO:0000313" key="2">
    <source>
        <dbReference type="EMBL" id="EIW90061.1"/>
    </source>
</evidence>
<dbReference type="PATRIC" id="fig|1195246.3.peg.533"/>
<protein>
    <recommendedName>
        <fullName evidence="4">DUF3466 family protein</fullName>
    </recommendedName>
</protein>
<dbReference type="RefSeq" id="WP_008983486.1">
    <property type="nucleotide sequence ID" value="NZ_AKKU01000006.1"/>
</dbReference>
<evidence type="ECO:0000256" key="1">
    <source>
        <dbReference type="SAM" id="SignalP"/>
    </source>
</evidence>
<keyword evidence="3" id="KW-1185">Reference proteome</keyword>